<dbReference type="EMBL" id="JAGIZQ010000004">
    <property type="protein sequence ID" value="KAH6632834.1"/>
    <property type="molecule type" value="Genomic_DNA"/>
</dbReference>
<sequence length="328" mass="36897">MKWLSSSPAFALSATLIGVTMIPLATFWGFNLCGKHGRDQAQPLRLTRIFLHMAFPIYLLAIATAIISPVTAIVRLKDTDVRMVDLNWQAGWIGFWGWAVSSLLATAASVLASHAIYLAGLSVWYLVLAKQKWWKAVQLDTIIATVLLIVLDIAWFGKTIADAFDINADRIRLEWLLVVIDLTLCLVAALNVGIAIYCATKLKRRGDLVTGNLSGLFLAASLLWLLRCAFVLAVDLKTVIPDWTRDESDAQKIINPILDYWVSATVLGLVTFMVRNRVWSDPSVFADKGHWQQQQMYVQPVSQYPQPQYGQQQQPEVRRKAHQDYEQQ</sequence>
<accession>A0ACB7PBM1</accession>
<evidence type="ECO:0000313" key="2">
    <source>
        <dbReference type="Proteomes" id="UP000724584"/>
    </source>
</evidence>
<proteinExistence type="predicted"/>
<protein>
    <submittedName>
        <fullName evidence="1">Uncharacterized protein</fullName>
    </submittedName>
</protein>
<dbReference type="Proteomes" id="UP000724584">
    <property type="component" value="Unassembled WGS sequence"/>
</dbReference>
<name>A0ACB7PBM1_9PEZI</name>
<evidence type="ECO:0000313" key="1">
    <source>
        <dbReference type="EMBL" id="KAH6632834.1"/>
    </source>
</evidence>
<reference evidence="1 2" key="1">
    <citation type="journal article" date="2021" name="Nat. Commun.">
        <title>Genetic determinants of endophytism in the Arabidopsis root mycobiome.</title>
        <authorList>
            <person name="Mesny F."/>
            <person name="Miyauchi S."/>
            <person name="Thiergart T."/>
            <person name="Pickel B."/>
            <person name="Atanasova L."/>
            <person name="Karlsson M."/>
            <person name="Huettel B."/>
            <person name="Barry K.W."/>
            <person name="Haridas S."/>
            <person name="Chen C."/>
            <person name="Bauer D."/>
            <person name="Andreopoulos W."/>
            <person name="Pangilinan J."/>
            <person name="LaButti K."/>
            <person name="Riley R."/>
            <person name="Lipzen A."/>
            <person name="Clum A."/>
            <person name="Drula E."/>
            <person name="Henrissat B."/>
            <person name="Kohler A."/>
            <person name="Grigoriev I.V."/>
            <person name="Martin F.M."/>
            <person name="Hacquard S."/>
        </authorList>
    </citation>
    <scope>NUCLEOTIDE SEQUENCE [LARGE SCALE GENOMIC DNA]</scope>
    <source>
        <strain evidence="1 2">MPI-SDFR-AT-0079</strain>
    </source>
</reference>
<comment type="caution">
    <text evidence="1">The sequence shown here is derived from an EMBL/GenBank/DDBJ whole genome shotgun (WGS) entry which is preliminary data.</text>
</comment>
<keyword evidence="2" id="KW-1185">Reference proteome</keyword>
<gene>
    <name evidence="1" type="ORF">F5144DRAFT_575349</name>
</gene>
<organism evidence="1 2">
    <name type="scientific">Chaetomium tenue</name>
    <dbReference type="NCBI Taxonomy" id="1854479"/>
    <lineage>
        <taxon>Eukaryota</taxon>
        <taxon>Fungi</taxon>
        <taxon>Dikarya</taxon>
        <taxon>Ascomycota</taxon>
        <taxon>Pezizomycotina</taxon>
        <taxon>Sordariomycetes</taxon>
        <taxon>Sordariomycetidae</taxon>
        <taxon>Sordariales</taxon>
        <taxon>Chaetomiaceae</taxon>
        <taxon>Chaetomium</taxon>
    </lineage>
</organism>